<name>A0A1P8UZ48_9RHOB</name>
<evidence type="ECO:0000313" key="2">
    <source>
        <dbReference type="Proteomes" id="UP000187059"/>
    </source>
</evidence>
<gene>
    <name evidence="1" type="ORF">Ga0080574_TMP4340</name>
</gene>
<dbReference type="STRING" id="1250539.Ga0080574_TMP4340"/>
<protein>
    <submittedName>
        <fullName evidence="1">Uncharacterized protein</fullName>
    </submittedName>
</protein>
<keyword evidence="2" id="KW-1185">Reference proteome</keyword>
<dbReference type="AlphaFoldDB" id="A0A1P8UZ48"/>
<organism evidence="1 2">
    <name type="scientific">Salipiger abyssi</name>
    <dbReference type="NCBI Taxonomy" id="1250539"/>
    <lineage>
        <taxon>Bacteria</taxon>
        <taxon>Pseudomonadati</taxon>
        <taxon>Pseudomonadota</taxon>
        <taxon>Alphaproteobacteria</taxon>
        <taxon>Rhodobacterales</taxon>
        <taxon>Roseobacteraceae</taxon>
        <taxon>Salipiger</taxon>
    </lineage>
</organism>
<dbReference type="KEGG" id="paby:Ga0080574_TMP4340"/>
<dbReference type="EMBL" id="CP015093">
    <property type="protein sequence ID" value="APZ54674.1"/>
    <property type="molecule type" value="Genomic_DNA"/>
</dbReference>
<proteinExistence type="predicted"/>
<evidence type="ECO:0000313" key="1">
    <source>
        <dbReference type="EMBL" id="APZ54674.1"/>
    </source>
</evidence>
<reference evidence="1 2" key="1">
    <citation type="submission" date="2016-04" db="EMBL/GenBank/DDBJ databases">
        <title>Deep-sea bacteria in the southern Pacific.</title>
        <authorList>
            <person name="Tang K."/>
        </authorList>
    </citation>
    <scope>NUCLEOTIDE SEQUENCE [LARGE SCALE GENOMIC DNA]</scope>
    <source>
        <strain evidence="1 2">JLT2014</strain>
    </source>
</reference>
<sequence length="115" mass="12855">MIYEEVGSLAGIDYDYMISVALDNVAHAAGTSPDMVPILDIMDIEVSDLPAQTIIYAGKVNNLGVVYANTFVIRENDVTQILTWEITRDYTEKHSNMHADFLANTRYEKEATDAH</sequence>
<dbReference type="Proteomes" id="UP000187059">
    <property type="component" value="Chromosome"/>
</dbReference>
<accession>A0A1P8UZ48</accession>